<evidence type="ECO:0000256" key="15">
    <source>
        <dbReference type="ARBA" id="ARBA00022842"/>
    </source>
</evidence>
<feature type="binding site" evidence="20">
    <location>
        <position position="454"/>
    </location>
    <ligand>
        <name>Mg(2+)</name>
        <dbReference type="ChEBI" id="CHEBI:18420"/>
    </ligand>
</feature>
<dbReference type="FunFam" id="3.20.20.60:FF:000007">
    <property type="entry name" value="Phosphoenolpyruvate-protein phosphotransferase"/>
    <property type="match status" value="1"/>
</dbReference>
<feature type="binding site" evidence="19">
    <location>
        <position position="464"/>
    </location>
    <ligand>
        <name>phosphoenolpyruvate</name>
        <dbReference type="ChEBI" id="CHEBI:58702"/>
    </ligand>
</feature>
<comment type="caution">
    <text evidence="25">The sequence shown here is derived from an EMBL/GenBank/DDBJ whole genome shotgun (WGS) entry which is preliminary data.</text>
</comment>
<evidence type="ECO:0000256" key="1">
    <source>
        <dbReference type="ARBA" id="ARBA00000683"/>
    </source>
</evidence>
<reference evidence="25 26" key="1">
    <citation type="submission" date="2014-02" db="EMBL/GenBank/DDBJ databases">
        <title>Draft genome sequence of Lysinibacillus odysseyi NBRC 100172.</title>
        <authorList>
            <person name="Zhang F."/>
            <person name="Wang G."/>
            <person name="Zhang L."/>
        </authorList>
    </citation>
    <scope>NUCLEOTIDE SEQUENCE [LARGE SCALE GENOMIC DNA]</scope>
    <source>
        <strain evidence="25 26">NBRC 100172</strain>
    </source>
</reference>
<evidence type="ECO:0000259" key="22">
    <source>
        <dbReference type="Pfam" id="PF00391"/>
    </source>
</evidence>
<keyword evidence="10 17" id="KW-0762">Sugar transport</keyword>
<dbReference type="InterPro" id="IPR008731">
    <property type="entry name" value="PTS_EIN"/>
</dbReference>
<dbReference type="Gene3D" id="1.10.274.10">
    <property type="entry name" value="PtsI, HPr-binding domain"/>
    <property type="match status" value="1"/>
</dbReference>
<evidence type="ECO:0000256" key="11">
    <source>
        <dbReference type="ARBA" id="ARBA00022679"/>
    </source>
</evidence>
<feature type="binding site" evidence="19">
    <location>
        <position position="331"/>
    </location>
    <ligand>
        <name>phosphoenolpyruvate</name>
        <dbReference type="ChEBI" id="CHEBI:58702"/>
    </ligand>
</feature>
<comment type="similarity">
    <text evidence="5 17">Belongs to the PEP-utilizing enzyme family.</text>
</comment>
<evidence type="ECO:0000256" key="6">
    <source>
        <dbReference type="ARBA" id="ARBA00012232"/>
    </source>
</evidence>
<dbReference type="PROSITE" id="PS00370">
    <property type="entry name" value="PEP_ENZYMES_PHOS_SITE"/>
    <property type="match status" value="1"/>
</dbReference>
<keyword evidence="21" id="KW-0175">Coiled coil</keyword>
<dbReference type="InterPro" id="IPR040442">
    <property type="entry name" value="Pyrv_kinase-like_dom_sf"/>
</dbReference>
<dbReference type="InterPro" id="IPR008279">
    <property type="entry name" value="PEP-util_enz_mobile_dom"/>
</dbReference>
<keyword evidence="9 17" id="KW-0963">Cytoplasm</keyword>
<dbReference type="InterPro" id="IPR036618">
    <property type="entry name" value="PtsI_HPr-bd_sf"/>
</dbReference>
<dbReference type="NCBIfam" id="TIGR01417">
    <property type="entry name" value="PTS_I_fam"/>
    <property type="match status" value="1"/>
</dbReference>
<evidence type="ECO:0000256" key="5">
    <source>
        <dbReference type="ARBA" id="ARBA00007837"/>
    </source>
</evidence>
<evidence type="ECO:0000313" key="25">
    <source>
        <dbReference type="EMBL" id="KGR81488.1"/>
    </source>
</evidence>
<keyword evidence="12 17" id="KW-0598">Phosphotransferase system</keyword>
<feature type="active site" description="Tele-phosphohistidine intermediate" evidence="18">
    <location>
        <position position="188"/>
    </location>
</feature>
<dbReference type="Proteomes" id="UP000030437">
    <property type="component" value="Unassembled WGS sequence"/>
</dbReference>
<evidence type="ECO:0000256" key="9">
    <source>
        <dbReference type="ARBA" id="ARBA00022490"/>
    </source>
</evidence>
<feature type="domain" description="PEP-utilising enzyme C-terminal" evidence="23">
    <location>
        <begin position="255"/>
        <end position="539"/>
    </location>
</feature>
<dbReference type="RefSeq" id="WP_036157791.1">
    <property type="nucleotide sequence ID" value="NZ_AVCX01000001.1"/>
</dbReference>
<comment type="catalytic activity">
    <reaction evidence="1 17">
        <text>L-histidyl-[protein] + phosphoenolpyruvate = N(pros)-phospho-L-histidyl-[protein] + pyruvate</text>
        <dbReference type="Rhea" id="RHEA:23880"/>
        <dbReference type="Rhea" id="RHEA-COMP:9745"/>
        <dbReference type="Rhea" id="RHEA-COMP:9746"/>
        <dbReference type="ChEBI" id="CHEBI:15361"/>
        <dbReference type="ChEBI" id="CHEBI:29979"/>
        <dbReference type="ChEBI" id="CHEBI:58702"/>
        <dbReference type="ChEBI" id="CHEBI:64837"/>
        <dbReference type="EC" id="2.7.3.9"/>
    </reaction>
</comment>
<dbReference type="Pfam" id="PF05524">
    <property type="entry name" value="PEP-utilisers_N"/>
    <property type="match status" value="1"/>
</dbReference>
<dbReference type="GO" id="GO:0046872">
    <property type="term" value="F:metal ion binding"/>
    <property type="evidence" value="ECO:0007669"/>
    <property type="project" value="UniProtKB-KW"/>
</dbReference>
<dbReference type="SUPFAM" id="SSF47831">
    <property type="entry name" value="Enzyme I of the PEP:sugar phosphotransferase system HPr-binding (sub)domain"/>
    <property type="match status" value="1"/>
</dbReference>
<feature type="coiled-coil region" evidence="21">
    <location>
        <begin position="33"/>
        <end position="71"/>
    </location>
</feature>
<dbReference type="Gene3D" id="3.20.20.60">
    <property type="entry name" value="Phosphoenolpyruvate-binding domains"/>
    <property type="match status" value="1"/>
</dbReference>
<comment type="function">
    <text evidence="3 17">General (non sugar-specific) component of the phosphoenolpyruvate-dependent sugar phosphotransferase system (sugar PTS). This major carbohydrate active-transport system catalyzes the phosphorylation of incoming sugar substrates concomitantly with their translocation across the cell membrane. Enzyme I transfers the phosphoryl group from phosphoenolpyruvate (PEP) to the phosphoryl carrier protein (HPr).</text>
</comment>
<dbReference type="Gene3D" id="3.50.30.10">
    <property type="entry name" value="Phosphohistidine domain"/>
    <property type="match status" value="1"/>
</dbReference>
<feature type="binding site" evidence="20">
    <location>
        <position position="430"/>
    </location>
    <ligand>
        <name>Mg(2+)</name>
        <dbReference type="ChEBI" id="CHEBI:18420"/>
    </ligand>
</feature>
<evidence type="ECO:0000256" key="16">
    <source>
        <dbReference type="ARBA" id="ARBA00033235"/>
    </source>
</evidence>
<dbReference type="InterPro" id="IPR000121">
    <property type="entry name" value="PEP_util_C"/>
</dbReference>
<comment type="subcellular location">
    <subcellularLocation>
        <location evidence="4 17">Cytoplasm</location>
    </subcellularLocation>
</comment>
<keyword evidence="8 17" id="KW-0813">Transport</keyword>
<dbReference type="STRING" id="1220589.CD32_19205"/>
<keyword evidence="26" id="KW-1185">Reference proteome</keyword>
<dbReference type="InterPro" id="IPR006318">
    <property type="entry name" value="PTS_EI-like"/>
</dbReference>
<sequence length="572" mass="63228">MLELQGIAVSDGIAIANAYCLVEPDLSFEKFFVSDTKSEIKRLQEAITQTKKDLQETLVMAESKLGEEKAAIFAAHLLLLEDPEIVGAIEAKISNGMNAECALHEVSTMYIVLFEQMDNDYMRERAADVSDVSKRLLARLLKVEIPDYSRLSSDIIIVAKDLTPSITAQLDTAYVKGFVTDIGGKTSHSAILARTMGIPAVVGTKNATACIKHGTKIIVDGAAGKIIVDASREIFEQYEVQQNRYLMVEQKLAPYRSLASISADGYRVEIAGNIGKPEDVEKILEAGAEGIGLFRTEFLYMERQRLPDEEEQFTVYRQILEKMQGKPVVVRTLDIGGDKQLPYLELPSEMNPFLGYRAIRLCLQEQKMFRSQLRALLRASVYGNLKIMFPMIATVDEFRAAKELLYEEKKRLVSSGAAVSETIEIGLMIEIPSAAIIADIFAQEADFLSIGTNDLIQYTVAVDRMNENVSALYQPCHPAVLRLIKMVIDAAKQHGKWVGMCGEMAGDKVAVPILLGLGLDEFSMDASSILKTRAQISKLSKEQLTAHIETILKLATAGDVESYVQKHLTSAE</sequence>
<feature type="binding site" evidence="19">
    <location>
        <begin position="453"/>
        <end position="454"/>
    </location>
    <ligand>
        <name>phosphoenolpyruvate</name>
        <dbReference type="ChEBI" id="CHEBI:58702"/>
    </ligand>
</feature>
<evidence type="ECO:0000256" key="7">
    <source>
        <dbReference type="ARBA" id="ARBA00016544"/>
    </source>
</evidence>
<evidence type="ECO:0000256" key="12">
    <source>
        <dbReference type="ARBA" id="ARBA00022683"/>
    </source>
</evidence>
<evidence type="ECO:0000256" key="14">
    <source>
        <dbReference type="ARBA" id="ARBA00022777"/>
    </source>
</evidence>
<evidence type="ECO:0000256" key="4">
    <source>
        <dbReference type="ARBA" id="ARBA00004496"/>
    </source>
</evidence>
<feature type="domain" description="PEP-utilising enzyme mobile" evidence="22">
    <location>
        <begin position="154"/>
        <end position="224"/>
    </location>
</feature>
<dbReference type="EMBL" id="JPVP01000060">
    <property type="protein sequence ID" value="KGR81488.1"/>
    <property type="molecule type" value="Genomic_DNA"/>
</dbReference>
<dbReference type="SUPFAM" id="SSF51621">
    <property type="entry name" value="Phosphoenolpyruvate/pyruvate domain"/>
    <property type="match status" value="1"/>
</dbReference>
<dbReference type="PRINTS" id="PR01736">
    <property type="entry name" value="PHPHTRNFRASE"/>
</dbReference>
<keyword evidence="25" id="KW-0670">Pyruvate</keyword>
<dbReference type="GO" id="GO:0008965">
    <property type="term" value="F:phosphoenolpyruvate-protein phosphotransferase activity"/>
    <property type="evidence" value="ECO:0007669"/>
    <property type="project" value="UniProtKB-EC"/>
</dbReference>
<dbReference type="InterPro" id="IPR023151">
    <property type="entry name" value="PEP_util_CS"/>
</dbReference>
<dbReference type="PANTHER" id="PTHR46244:SF3">
    <property type="entry name" value="PHOSPHOENOLPYRUVATE-PROTEIN PHOSPHOTRANSFERASE"/>
    <property type="match status" value="1"/>
</dbReference>
<keyword evidence="14 17" id="KW-0418">Kinase</keyword>
<feature type="domain" description="Phosphotransferase system enzyme I N-terminal" evidence="24">
    <location>
        <begin position="5"/>
        <end position="125"/>
    </location>
</feature>
<feature type="active site" description="Proton donor" evidence="18">
    <location>
        <position position="501"/>
    </location>
</feature>
<accession>A0A0A3IF85</accession>
<evidence type="ECO:0000256" key="17">
    <source>
        <dbReference type="PIRNR" id="PIRNR000732"/>
    </source>
</evidence>
<dbReference type="InterPro" id="IPR015813">
    <property type="entry name" value="Pyrv/PenolPyrv_kinase-like_dom"/>
</dbReference>
<dbReference type="OrthoDB" id="9765468at2"/>
<evidence type="ECO:0000256" key="21">
    <source>
        <dbReference type="SAM" id="Coils"/>
    </source>
</evidence>
<dbReference type="GO" id="GO:0016301">
    <property type="term" value="F:kinase activity"/>
    <property type="evidence" value="ECO:0007669"/>
    <property type="project" value="UniProtKB-KW"/>
</dbReference>
<dbReference type="AlphaFoldDB" id="A0A0A3IF85"/>
<keyword evidence="13 17" id="KW-0479">Metal-binding</keyword>
<dbReference type="GO" id="GO:0009401">
    <property type="term" value="P:phosphoenolpyruvate-dependent sugar phosphotransferase system"/>
    <property type="evidence" value="ECO:0007669"/>
    <property type="project" value="UniProtKB-KW"/>
</dbReference>
<evidence type="ECO:0000256" key="8">
    <source>
        <dbReference type="ARBA" id="ARBA00022448"/>
    </source>
</evidence>
<dbReference type="Pfam" id="PF00391">
    <property type="entry name" value="PEP-utilizers"/>
    <property type="match status" value="1"/>
</dbReference>
<name>A0A0A3IF85_9BACI</name>
<proteinExistence type="inferred from homology"/>
<dbReference type="EC" id="2.7.3.9" evidence="6 17"/>
<dbReference type="InterPro" id="IPR036637">
    <property type="entry name" value="Phosphohistidine_dom_sf"/>
</dbReference>
<evidence type="ECO:0000256" key="19">
    <source>
        <dbReference type="PIRSR" id="PIRSR000732-2"/>
    </source>
</evidence>
<dbReference type="PROSITE" id="PS00742">
    <property type="entry name" value="PEP_ENZYMES_2"/>
    <property type="match status" value="1"/>
</dbReference>
<evidence type="ECO:0000256" key="20">
    <source>
        <dbReference type="PIRSR" id="PIRSR000732-3"/>
    </source>
</evidence>
<dbReference type="InterPro" id="IPR018274">
    <property type="entry name" value="PEP_util_AS"/>
</dbReference>
<dbReference type="eggNOG" id="COG1080">
    <property type="taxonomic scope" value="Bacteria"/>
</dbReference>
<dbReference type="InterPro" id="IPR024692">
    <property type="entry name" value="PTS_EI"/>
</dbReference>
<dbReference type="SUPFAM" id="SSF52009">
    <property type="entry name" value="Phosphohistidine domain"/>
    <property type="match status" value="1"/>
</dbReference>
<protein>
    <recommendedName>
        <fullName evidence="7 17">Phosphoenolpyruvate-protein phosphotransferase</fullName>
        <ecNumber evidence="6 17">2.7.3.9</ecNumber>
    </recommendedName>
    <alternativeName>
        <fullName evidence="16 17">Phosphotransferase system, enzyme I</fullName>
    </alternativeName>
</protein>
<dbReference type="Pfam" id="PF02896">
    <property type="entry name" value="PEP-utilizers_C"/>
    <property type="match status" value="1"/>
</dbReference>
<organism evidence="25 26">
    <name type="scientific">Lysinibacillus odysseyi 34hs-1 = NBRC 100172</name>
    <dbReference type="NCBI Taxonomy" id="1220589"/>
    <lineage>
        <taxon>Bacteria</taxon>
        <taxon>Bacillati</taxon>
        <taxon>Bacillota</taxon>
        <taxon>Bacilli</taxon>
        <taxon>Bacillales</taxon>
        <taxon>Bacillaceae</taxon>
        <taxon>Lysinibacillus</taxon>
    </lineage>
</organism>
<keyword evidence="15 17" id="KW-0460">Magnesium</keyword>
<dbReference type="PIRSF" id="PIRSF000732">
    <property type="entry name" value="PTS_enzyme_I"/>
    <property type="match status" value="1"/>
</dbReference>
<evidence type="ECO:0000256" key="13">
    <source>
        <dbReference type="ARBA" id="ARBA00022723"/>
    </source>
</evidence>
<gene>
    <name evidence="25" type="ORF">CD32_19205</name>
</gene>
<evidence type="ECO:0000313" key="26">
    <source>
        <dbReference type="Proteomes" id="UP000030437"/>
    </source>
</evidence>
<evidence type="ECO:0000256" key="2">
    <source>
        <dbReference type="ARBA" id="ARBA00001946"/>
    </source>
</evidence>
<comment type="cofactor">
    <cofactor evidence="2 17 20">
        <name>Mg(2+)</name>
        <dbReference type="ChEBI" id="CHEBI:18420"/>
    </cofactor>
</comment>
<evidence type="ECO:0000259" key="24">
    <source>
        <dbReference type="Pfam" id="PF05524"/>
    </source>
</evidence>
<evidence type="ECO:0000256" key="18">
    <source>
        <dbReference type="PIRSR" id="PIRSR000732-1"/>
    </source>
</evidence>
<evidence type="ECO:0000256" key="3">
    <source>
        <dbReference type="ARBA" id="ARBA00002728"/>
    </source>
</evidence>
<dbReference type="InterPro" id="IPR050499">
    <property type="entry name" value="PEP-utilizing_PTS_enzyme"/>
</dbReference>
<feature type="binding site" evidence="19">
    <location>
        <position position="295"/>
    </location>
    <ligand>
        <name>phosphoenolpyruvate</name>
        <dbReference type="ChEBI" id="CHEBI:58702"/>
    </ligand>
</feature>
<evidence type="ECO:0000259" key="23">
    <source>
        <dbReference type="Pfam" id="PF02896"/>
    </source>
</evidence>
<keyword evidence="11 17" id="KW-0808">Transferase</keyword>
<dbReference type="PANTHER" id="PTHR46244">
    <property type="entry name" value="PHOSPHOENOLPYRUVATE-PROTEIN PHOSPHOTRANSFERASE"/>
    <property type="match status" value="1"/>
</dbReference>
<dbReference type="GO" id="GO:0005737">
    <property type="term" value="C:cytoplasm"/>
    <property type="evidence" value="ECO:0007669"/>
    <property type="project" value="UniProtKB-SubCell"/>
</dbReference>
<evidence type="ECO:0000256" key="10">
    <source>
        <dbReference type="ARBA" id="ARBA00022597"/>
    </source>
</evidence>